<evidence type="ECO:0000313" key="1">
    <source>
        <dbReference type="EMBL" id="MBW92570.1"/>
    </source>
</evidence>
<dbReference type="AlphaFoldDB" id="A0A2P2JGI8"/>
<reference evidence="1" key="1">
    <citation type="submission" date="2018-02" db="EMBL/GenBank/DDBJ databases">
        <title>Rhizophora mucronata_Transcriptome.</title>
        <authorList>
            <person name="Meera S.P."/>
            <person name="Sreeshan A."/>
            <person name="Augustine A."/>
        </authorList>
    </citation>
    <scope>NUCLEOTIDE SEQUENCE</scope>
    <source>
        <tissue evidence="1">Leaf</tissue>
    </source>
</reference>
<sequence>MPPRFRLQNNLISKGDPNLTKITSFTSKDAQQNILDLHIMTNLKINTSWSPLCVGQLIHESYMLSASCPTQNLYMLACTWPSVVQLQTELCPRRWPFLQFFQPLITILPVSCPTQNLHLLACTWLADACVFQPHTELHPRIWPFLQSFQPLLTIFIPKSHIPPICTSSQYKLTIETLI</sequence>
<name>A0A2P2JGI8_RHIMU</name>
<protein>
    <submittedName>
        <fullName evidence="1">Uncharacterized protein</fullName>
    </submittedName>
</protein>
<dbReference type="EMBL" id="GGEC01012087">
    <property type="protein sequence ID" value="MBW92570.1"/>
    <property type="molecule type" value="Transcribed_RNA"/>
</dbReference>
<organism evidence="1">
    <name type="scientific">Rhizophora mucronata</name>
    <name type="common">Asiatic mangrove</name>
    <dbReference type="NCBI Taxonomy" id="61149"/>
    <lineage>
        <taxon>Eukaryota</taxon>
        <taxon>Viridiplantae</taxon>
        <taxon>Streptophyta</taxon>
        <taxon>Embryophyta</taxon>
        <taxon>Tracheophyta</taxon>
        <taxon>Spermatophyta</taxon>
        <taxon>Magnoliopsida</taxon>
        <taxon>eudicotyledons</taxon>
        <taxon>Gunneridae</taxon>
        <taxon>Pentapetalae</taxon>
        <taxon>rosids</taxon>
        <taxon>fabids</taxon>
        <taxon>Malpighiales</taxon>
        <taxon>Rhizophoraceae</taxon>
        <taxon>Rhizophora</taxon>
    </lineage>
</organism>
<accession>A0A2P2JGI8</accession>
<proteinExistence type="predicted"/>